<evidence type="ECO:0000313" key="2">
    <source>
        <dbReference type="Proteomes" id="UP000322234"/>
    </source>
</evidence>
<dbReference type="EMBL" id="VBQZ03000020">
    <property type="protein sequence ID" value="MXQ84182.1"/>
    <property type="molecule type" value="Genomic_DNA"/>
</dbReference>
<name>A0A6B0R4F8_9CETA</name>
<comment type="caution">
    <text evidence="1">The sequence shown here is derived from an EMBL/GenBank/DDBJ whole genome shotgun (WGS) entry which is preliminary data.</text>
</comment>
<evidence type="ECO:0000313" key="1">
    <source>
        <dbReference type="EMBL" id="MXQ84182.1"/>
    </source>
</evidence>
<gene>
    <name evidence="1" type="ORF">E5288_WYG014165</name>
</gene>
<protein>
    <submittedName>
        <fullName evidence="1">Uncharacterized protein</fullName>
    </submittedName>
</protein>
<reference evidence="1" key="1">
    <citation type="submission" date="2019-10" db="EMBL/GenBank/DDBJ databases">
        <title>The sequence and de novo assembly of the wild yak genome.</title>
        <authorList>
            <person name="Liu Y."/>
        </authorList>
    </citation>
    <scope>NUCLEOTIDE SEQUENCE [LARGE SCALE GENOMIC DNA]</scope>
    <source>
        <strain evidence="1">WY2019</strain>
    </source>
</reference>
<accession>A0A6B0R4F8</accession>
<dbReference type="AlphaFoldDB" id="A0A6B0R4F8"/>
<sequence length="152" mass="16631">MSLLNLERSLEIPNGLAGATMIGAFIPEGYQPQLLKVLLLQLPPFTSGGNGSYKEMCLWELSAGCLLAYDNWSSVHAMLNEGNKKHLISCFEGMKESFQPGQEVEFLSLKAFISRIAVQLPLFSVSSVLRVLKNSCLAQLLLVLQSGDRSPS</sequence>
<dbReference type="Proteomes" id="UP000322234">
    <property type="component" value="Unassembled WGS sequence"/>
</dbReference>
<keyword evidence="2" id="KW-1185">Reference proteome</keyword>
<proteinExistence type="predicted"/>
<organism evidence="1 2">
    <name type="scientific">Bos mutus</name>
    <name type="common">wild yak</name>
    <dbReference type="NCBI Taxonomy" id="72004"/>
    <lineage>
        <taxon>Eukaryota</taxon>
        <taxon>Metazoa</taxon>
        <taxon>Chordata</taxon>
        <taxon>Craniata</taxon>
        <taxon>Vertebrata</taxon>
        <taxon>Euteleostomi</taxon>
        <taxon>Mammalia</taxon>
        <taxon>Eutheria</taxon>
        <taxon>Laurasiatheria</taxon>
        <taxon>Artiodactyla</taxon>
        <taxon>Ruminantia</taxon>
        <taxon>Pecora</taxon>
        <taxon>Bovidae</taxon>
        <taxon>Bovinae</taxon>
        <taxon>Bos</taxon>
    </lineage>
</organism>